<protein>
    <submittedName>
        <fullName evidence="4">C2H2-type domain-containing protein</fullName>
    </submittedName>
</protein>
<name>A0A0N5BI06_STREA</name>
<sequence length="355" mass="41297">MGRRCAVTEISPLTVFSCTFTVHQEQMNLIDFKNVLLNIRFNKNDESDNVKYTCPMPNCDKLFLLKEELQFHIDCRHKSVDENDLFCTEVPDMFEDEEEVLPTFEKIKNRKMKRFSRLQEVAIQLYGELDMERRCIMSRKKFIPFESGCLKVVKRNGDYYLKTSKENKNSQTIPTKRKITETICSDLLTSFQNRKPKCSKLGDITKPKDSLHFNIESILKTNKYWKKIIKHQYSNEMYSPNTIDLVDLTSSKNTLPDFCLVNTSNDVCENFCDITTDSGDKKGNLGKNNTKECDMMEIGNSLENEDDINKLFGMNVKLSKDYCDKVLEIASNFILKLSTSPEKIFNPNDNFRIII</sequence>
<keyword evidence="1" id="KW-0862">Zinc</keyword>
<reference evidence="4" key="1">
    <citation type="submission" date="2017-02" db="UniProtKB">
        <authorList>
            <consortium name="WormBaseParasite"/>
        </authorList>
    </citation>
    <scope>IDENTIFICATION</scope>
</reference>
<proteinExistence type="predicted"/>
<evidence type="ECO:0000259" key="2">
    <source>
        <dbReference type="PROSITE" id="PS50157"/>
    </source>
</evidence>
<organism evidence="3 4">
    <name type="scientific">Strongyloides papillosus</name>
    <name type="common">Intestinal threadworm</name>
    <dbReference type="NCBI Taxonomy" id="174720"/>
    <lineage>
        <taxon>Eukaryota</taxon>
        <taxon>Metazoa</taxon>
        <taxon>Ecdysozoa</taxon>
        <taxon>Nematoda</taxon>
        <taxon>Chromadorea</taxon>
        <taxon>Rhabditida</taxon>
        <taxon>Tylenchina</taxon>
        <taxon>Panagrolaimomorpha</taxon>
        <taxon>Strongyloidoidea</taxon>
        <taxon>Strongyloididae</taxon>
        <taxon>Strongyloides</taxon>
    </lineage>
</organism>
<evidence type="ECO:0000256" key="1">
    <source>
        <dbReference type="PROSITE-ProRule" id="PRU00042"/>
    </source>
</evidence>
<accession>A0A0N5BI06</accession>
<dbReference type="AlphaFoldDB" id="A0A0N5BI06"/>
<dbReference type="PROSITE" id="PS50157">
    <property type="entry name" value="ZINC_FINGER_C2H2_2"/>
    <property type="match status" value="1"/>
</dbReference>
<dbReference type="PROSITE" id="PS00028">
    <property type="entry name" value="ZINC_FINGER_C2H2_1"/>
    <property type="match status" value="1"/>
</dbReference>
<evidence type="ECO:0000313" key="4">
    <source>
        <dbReference type="WBParaSite" id="SPAL_0000559100.1"/>
    </source>
</evidence>
<dbReference type="GO" id="GO:0008270">
    <property type="term" value="F:zinc ion binding"/>
    <property type="evidence" value="ECO:0007669"/>
    <property type="project" value="UniProtKB-KW"/>
</dbReference>
<keyword evidence="1" id="KW-0863">Zinc-finger</keyword>
<dbReference type="Proteomes" id="UP000046392">
    <property type="component" value="Unplaced"/>
</dbReference>
<keyword evidence="3" id="KW-1185">Reference proteome</keyword>
<dbReference type="InterPro" id="IPR013087">
    <property type="entry name" value="Znf_C2H2_type"/>
</dbReference>
<keyword evidence="1" id="KW-0479">Metal-binding</keyword>
<feature type="domain" description="C2H2-type" evidence="2">
    <location>
        <begin position="52"/>
        <end position="82"/>
    </location>
</feature>
<evidence type="ECO:0000313" key="3">
    <source>
        <dbReference type="Proteomes" id="UP000046392"/>
    </source>
</evidence>
<dbReference type="WBParaSite" id="SPAL_0000559100.1">
    <property type="protein sequence ID" value="SPAL_0000559100.1"/>
    <property type="gene ID" value="SPAL_0000559100"/>
</dbReference>